<dbReference type="EMBL" id="JACHJQ010000003">
    <property type="protein sequence ID" value="MBB4907095.1"/>
    <property type="molecule type" value="Genomic_DNA"/>
</dbReference>
<dbReference type="AlphaFoldDB" id="A0A7W7VEK1"/>
<keyword evidence="1" id="KW-0812">Transmembrane</keyword>
<dbReference type="RefSeq" id="WP_184811213.1">
    <property type="nucleotide sequence ID" value="NZ_JACHJQ010000003.1"/>
</dbReference>
<accession>A0A7W7VEK1</accession>
<gene>
    <name evidence="2" type="ORF">FHR82_003315</name>
</gene>
<sequence>MSTDLEKDLAAALRRRAGEVPDVPCPPLTAAAPTPRRGWVMPVTAAAAAVVGLVVAGVVLLPGDGGPQRQDAVVGQAPEVYYSRVVSGVPGENLAEVELWQGKARTDAWRQKIVGGLKVVDGRVVPDSSMTVLAPESGVCYPAVTASDEKCTAPGSWFNPTLDFLANAPRDPEAIVQQLHDEAVAEEARRTGPGGDFSADDKTFSAGNLAYLELNFLRRLLTGNGVPADLEVALEEAVKLLPGIQTQPDTANVLGEKGTGYSLPDYEGRLFTVIFDADGHYIGAPDQAVVHGLAPALGEPPSRLID</sequence>
<keyword evidence="1" id="KW-1133">Transmembrane helix</keyword>
<protein>
    <recommendedName>
        <fullName evidence="4">CU044_5270 family protein</fullName>
    </recommendedName>
</protein>
<proteinExistence type="predicted"/>
<keyword evidence="1" id="KW-0472">Membrane</keyword>
<dbReference type="Proteomes" id="UP000520767">
    <property type="component" value="Unassembled WGS sequence"/>
</dbReference>
<reference evidence="2 3" key="1">
    <citation type="submission" date="2020-08" db="EMBL/GenBank/DDBJ databases">
        <title>Genomic Encyclopedia of Type Strains, Phase III (KMG-III): the genomes of soil and plant-associated and newly described type strains.</title>
        <authorList>
            <person name="Whitman W."/>
        </authorList>
    </citation>
    <scope>NUCLEOTIDE SEQUENCE [LARGE SCALE GENOMIC DNA]</scope>
    <source>
        <strain evidence="2 3">CECT 8960</strain>
    </source>
</reference>
<feature type="transmembrane region" description="Helical" evidence="1">
    <location>
        <begin position="39"/>
        <end position="61"/>
    </location>
</feature>
<comment type="caution">
    <text evidence="2">The sequence shown here is derived from an EMBL/GenBank/DDBJ whole genome shotgun (WGS) entry which is preliminary data.</text>
</comment>
<organism evidence="2 3">
    <name type="scientific">Actinophytocola algeriensis</name>
    <dbReference type="NCBI Taxonomy" id="1768010"/>
    <lineage>
        <taxon>Bacteria</taxon>
        <taxon>Bacillati</taxon>
        <taxon>Actinomycetota</taxon>
        <taxon>Actinomycetes</taxon>
        <taxon>Pseudonocardiales</taxon>
        <taxon>Pseudonocardiaceae</taxon>
    </lineage>
</organism>
<evidence type="ECO:0000313" key="2">
    <source>
        <dbReference type="EMBL" id="MBB4907095.1"/>
    </source>
</evidence>
<name>A0A7W7VEK1_9PSEU</name>
<keyword evidence="3" id="KW-1185">Reference proteome</keyword>
<evidence type="ECO:0000313" key="3">
    <source>
        <dbReference type="Proteomes" id="UP000520767"/>
    </source>
</evidence>
<evidence type="ECO:0000256" key="1">
    <source>
        <dbReference type="SAM" id="Phobius"/>
    </source>
</evidence>
<evidence type="ECO:0008006" key="4">
    <source>
        <dbReference type="Google" id="ProtNLM"/>
    </source>
</evidence>